<name>A0A916YLR5_9BACT</name>
<evidence type="ECO:0000256" key="2">
    <source>
        <dbReference type="ARBA" id="ARBA00022723"/>
    </source>
</evidence>
<keyword evidence="2" id="KW-0479">Metal-binding</keyword>
<dbReference type="PANTHER" id="PTHR42738:SF7">
    <property type="entry name" value="HYDROXYMETHYLGLUTARYL-COA LYASE"/>
    <property type="match status" value="1"/>
</dbReference>
<dbReference type="CDD" id="cd01038">
    <property type="entry name" value="Endonuclease_DUF559"/>
    <property type="match status" value="1"/>
</dbReference>
<dbReference type="InterPro" id="IPR047216">
    <property type="entry name" value="Endonuclease_DUF559_bact"/>
</dbReference>
<protein>
    <recommendedName>
        <fullName evidence="4">Pyruvate carboxyltransferase domain-containing protein</fullName>
    </recommendedName>
</protein>
<feature type="domain" description="Pyruvate carboxyltransferase" evidence="4">
    <location>
        <begin position="131"/>
        <end position="398"/>
    </location>
</feature>
<dbReference type="CDD" id="cd07938">
    <property type="entry name" value="DRE_TIM_HMGL"/>
    <property type="match status" value="1"/>
</dbReference>
<comment type="caution">
    <text evidence="5">The sequence shown here is derived from an EMBL/GenBank/DDBJ whole genome shotgun (WGS) entry which is preliminary data.</text>
</comment>
<dbReference type="InterPro" id="IPR043594">
    <property type="entry name" value="HMGL"/>
</dbReference>
<dbReference type="PROSITE" id="PS50991">
    <property type="entry name" value="PYR_CT"/>
    <property type="match status" value="1"/>
</dbReference>
<dbReference type="PANTHER" id="PTHR42738">
    <property type="entry name" value="HYDROXYMETHYLGLUTARYL-COA LYASE"/>
    <property type="match status" value="1"/>
</dbReference>
<dbReference type="Pfam" id="PF00682">
    <property type="entry name" value="HMGL-like"/>
    <property type="match status" value="1"/>
</dbReference>
<dbReference type="SUPFAM" id="SSF51569">
    <property type="entry name" value="Aldolase"/>
    <property type="match status" value="1"/>
</dbReference>
<sequence>MQDNMENMFYGANPEIFEFAKRNRANPTPAEDLLWNYLCKNQLDGLRFKRQHPIGQYIADFYCHSVKLVIELDGSIHRLPQVLQNDLEKEDFIKANGLKILRFTNQEVFININDILNKIRESANPPLGVRGMKLIECPRDAIQGIKHFIPTEKKIKYINLLLESNLFDTIDFGSFVSPKAIPQMADTAEVVRGLDLSQTKTKLLAIIANERGATEACQFEQISYLGYPFSISETFQLRNTNATIAESLERVKAIQEITEKADKQLVIYISMGFGNPYGDEWNAEIAINWVDELQKLGIKIFSLSDTVGVATPESITYLFENLIPKYPKLEFGAHLHTTPDAWQEKVDAAYNAGCRRFDGAFLGYGGCPMAADELVGNMPMENLIPPPPKGEYNIEHFISAFQELIA</sequence>
<dbReference type="GO" id="GO:0006552">
    <property type="term" value="P:L-leucine catabolic process"/>
    <property type="evidence" value="ECO:0007669"/>
    <property type="project" value="TreeGrafter"/>
</dbReference>
<dbReference type="InterPro" id="IPR000891">
    <property type="entry name" value="PYR_CT"/>
</dbReference>
<dbReference type="Proteomes" id="UP000609064">
    <property type="component" value="Unassembled WGS sequence"/>
</dbReference>
<evidence type="ECO:0000256" key="3">
    <source>
        <dbReference type="ARBA" id="ARBA00023239"/>
    </source>
</evidence>
<evidence type="ECO:0000259" key="4">
    <source>
        <dbReference type="PROSITE" id="PS50991"/>
    </source>
</evidence>
<reference evidence="5" key="1">
    <citation type="journal article" date="2014" name="Int. J. Syst. Evol. Microbiol.">
        <title>Complete genome sequence of Corynebacterium casei LMG S-19264T (=DSM 44701T), isolated from a smear-ripened cheese.</title>
        <authorList>
            <consortium name="US DOE Joint Genome Institute (JGI-PGF)"/>
            <person name="Walter F."/>
            <person name="Albersmeier A."/>
            <person name="Kalinowski J."/>
            <person name="Ruckert C."/>
        </authorList>
    </citation>
    <scope>NUCLEOTIDE SEQUENCE</scope>
    <source>
        <strain evidence="5">CGMCC 1.15958</strain>
    </source>
</reference>
<dbReference type="AlphaFoldDB" id="A0A916YLR5"/>
<reference evidence="5" key="2">
    <citation type="submission" date="2020-09" db="EMBL/GenBank/DDBJ databases">
        <authorList>
            <person name="Sun Q."/>
            <person name="Zhou Y."/>
        </authorList>
    </citation>
    <scope>NUCLEOTIDE SEQUENCE</scope>
    <source>
        <strain evidence="5">CGMCC 1.15958</strain>
    </source>
</reference>
<organism evidence="5 6">
    <name type="scientific">Emticicia aquatilis</name>
    <dbReference type="NCBI Taxonomy" id="1537369"/>
    <lineage>
        <taxon>Bacteria</taxon>
        <taxon>Pseudomonadati</taxon>
        <taxon>Bacteroidota</taxon>
        <taxon>Cytophagia</taxon>
        <taxon>Cytophagales</taxon>
        <taxon>Leadbetterellaceae</taxon>
        <taxon>Emticicia</taxon>
    </lineage>
</organism>
<dbReference type="Gene3D" id="3.40.960.10">
    <property type="entry name" value="VSR Endonuclease"/>
    <property type="match status" value="1"/>
</dbReference>
<dbReference type="GO" id="GO:0046951">
    <property type="term" value="P:ketone body biosynthetic process"/>
    <property type="evidence" value="ECO:0007669"/>
    <property type="project" value="TreeGrafter"/>
</dbReference>
<proteinExistence type="inferred from homology"/>
<dbReference type="InterPro" id="IPR013785">
    <property type="entry name" value="Aldolase_TIM"/>
</dbReference>
<keyword evidence="3" id="KW-0456">Lyase</keyword>
<dbReference type="SUPFAM" id="SSF52980">
    <property type="entry name" value="Restriction endonuclease-like"/>
    <property type="match status" value="1"/>
</dbReference>
<dbReference type="RefSeq" id="WP_188765283.1">
    <property type="nucleotide sequence ID" value="NZ_BMKK01000002.1"/>
</dbReference>
<dbReference type="Pfam" id="PF04480">
    <property type="entry name" value="DUF559"/>
    <property type="match status" value="1"/>
</dbReference>
<dbReference type="EMBL" id="BMKK01000002">
    <property type="protein sequence ID" value="GGD50633.1"/>
    <property type="molecule type" value="Genomic_DNA"/>
</dbReference>
<keyword evidence="6" id="KW-1185">Reference proteome</keyword>
<evidence type="ECO:0000313" key="5">
    <source>
        <dbReference type="EMBL" id="GGD50633.1"/>
    </source>
</evidence>
<comment type="similarity">
    <text evidence="1">Belongs to the HMG-CoA lyase family.</text>
</comment>
<dbReference type="GO" id="GO:0004419">
    <property type="term" value="F:hydroxymethylglutaryl-CoA lyase activity"/>
    <property type="evidence" value="ECO:0007669"/>
    <property type="project" value="TreeGrafter"/>
</dbReference>
<dbReference type="InterPro" id="IPR011335">
    <property type="entry name" value="Restrct_endonuc-II-like"/>
</dbReference>
<evidence type="ECO:0000313" key="6">
    <source>
        <dbReference type="Proteomes" id="UP000609064"/>
    </source>
</evidence>
<accession>A0A916YLR5</accession>
<dbReference type="InterPro" id="IPR007569">
    <property type="entry name" value="DUF559"/>
</dbReference>
<evidence type="ECO:0000256" key="1">
    <source>
        <dbReference type="ARBA" id="ARBA00009405"/>
    </source>
</evidence>
<gene>
    <name evidence="5" type="ORF">GCM10011514_13610</name>
</gene>
<dbReference type="Gene3D" id="3.20.20.70">
    <property type="entry name" value="Aldolase class I"/>
    <property type="match status" value="1"/>
</dbReference>
<dbReference type="GO" id="GO:0046872">
    <property type="term" value="F:metal ion binding"/>
    <property type="evidence" value="ECO:0007669"/>
    <property type="project" value="UniProtKB-KW"/>
</dbReference>